<feature type="region of interest" description="Disordered" evidence="1">
    <location>
        <begin position="110"/>
        <end position="130"/>
    </location>
</feature>
<dbReference type="RefSeq" id="XP_014674951.1">
    <property type="nucleotide sequence ID" value="XM_014819465.1"/>
</dbReference>
<feature type="compositionally biased region" description="Low complexity" evidence="1">
    <location>
        <begin position="145"/>
        <end position="167"/>
    </location>
</feature>
<dbReference type="PANTHER" id="PTHR16166:SF146">
    <property type="entry name" value="VACUOLAR PROTEIN SORTING-ASSOCIATED PROTEIN 13A-LIKE ISOFORM X1"/>
    <property type="match status" value="1"/>
</dbReference>
<feature type="region of interest" description="Disordered" evidence="1">
    <location>
        <begin position="68"/>
        <end position="94"/>
    </location>
</feature>
<organism evidence="3 4">
    <name type="scientific">Priapulus caudatus</name>
    <name type="common">Priapulid worm</name>
    <dbReference type="NCBI Taxonomy" id="37621"/>
    <lineage>
        <taxon>Eukaryota</taxon>
        <taxon>Metazoa</taxon>
        <taxon>Ecdysozoa</taxon>
        <taxon>Scalidophora</taxon>
        <taxon>Priapulida</taxon>
        <taxon>Priapulimorpha</taxon>
        <taxon>Priapulimorphida</taxon>
        <taxon>Priapulidae</taxon>
        <taxon>Priapulus</taxon>
    </lineage>
</organism>
<evidence type="ECO:0000313" key="3">
    <source>
        <dbReference type="Proteomes" id="UP000695022"/>
    </source>
</evidence>
<keyword evidence="3" id="KW-1185">Reference proteome</keyword>
<accession>A0ABM1ERY0</accession>
<dbReference type="Proteomes" id="UP000695022">
    <property type="component" value="Unplaced"/>
</dbReference>
<dbReference type="InterPro" id="IPR026847">
    <property type="entry name" value="VPS13"/>
</dbReference>
<gene>
    <name evidence="4" type="primary">LOC106815039</name>
</gene>
<evidence type="ECO:0000256" key="1">
    <source>
        <dbReference type="SAM" id="MobiDB-lite"/>
    </source>
</evidence>
<feature type="compositionally biased region" description="Basic and acidic residues" evidence="1">
    <location>
        <begin position="168"/>
        <end position="181"/>
    </location>
</feature>
<reference evidence="4" key="1">
    <citation type="submission" date="2025-08" db="UniProtKB">
        <authorList>
            <consortium name="RefSeq"/>
        </authorList>
    </citation>
    <scope>IDENTIFICATION</scope>
</reference>
<dbReference type="InterPro" id="IPR009543">
    <property type="entry name" value="VPS13_VAB"/>
</dbReference>
<name>A0ABM1ERY0_PRICU</name>
<dbReference type="Pfam" id="PF25036">
    <property type="entry name" value="VPS13_VAB"/>
    <property type="match status" value="1"/>
</dbReference>
<dbReference type="GeneID" id="106815039"/>
<sequence>MKQLNALSELESLEWPHFLCLPKALRIGSCHSMDWSRQAFRAESYAIGTAGAEMPSVAHDEFDGEMKKTATGHAKSMSDSSEHDESPSESEMTVIRRRFASSSVRKHRLETKASFASQHGDSSDSDADGGNIFEKIIGSFGHMFSSDSSGGEASESETEAGSKTTEGQPRDEAGEAIDETKPVFLKKGEASIEEDDKDEIDASMAAVDMATYFLVDSRDSLQLNVTPTLILLLQELLEALSERPDAEVKSNKKPPSLTVLNKLGVETDVQVRGDEETAGDVCVLQGTEYDNAPDLMDLNPETELIKAEEAEEKVDYGLDSEDPSYYDYMSNLSSAAMVSHAFSFDSDDMQPFASCSTRKVALRVNGFEAVDWQLPRRAGTHMLVMSPKQGDILYSVLATLDVTHGNRTVTLRSPLQVHNCTSYAVNVYCKVSELANHQRPAGLDEGSVGEYGLLTMLAPGQLYDVPLYVAYHCSLYMKPAHLDYEMSYNGIWWSDLAGAKDRSTYLACLATQWENRNFLIKVVCNDGVTVRLPGNLGKQVPNYMLKLHAPVVLHNYLPHHLRYSLEAKAYKDNVKCEFDVDLDAGQKKALHNIDMLSAESHQLYLEAPNYLNMHWTGVLDLSTSMDEMRGVNMTPEFEADTGTSKQFTIGVHTINTGGLEIYLYAPYWLVNKTSLPLQFRGSGSEVVYENLTSHDPLLFRFKKHRRKKVKVRVYNSRWSHSFSLDTVGSTGMVICADRERERKYRFLVQIQLSKLNLTKIVTILPFFLIVNNTPTPLRYMEHNENADLWMDIAPSQCCPFWPDTDSMRMYVAQHQSLACSQGFVVNQQHSTVLRMSSGGALRVDVSGGTESPMTVSFAPYQHGDAPILIQNVCDDIFIRFNQKCQGQVTLLKPNQQVLYTWDDPASERTIIWNVYNRKKPGYPAFVNKDGHGEVRMHIQSVKFRAPNGSVSKEPVMSSSTDEDDSEQEVIPLSELRKKMRTDKVIVYWVSFLDGPQRVLLLTQDERVAREARRLCESEKSNWELFLSLGNVSMSLINSSYEEVALLSCIGSSAKWQVEINGKWKTLNVELSLWLEDKWRAYQSSAELKDYIEVDFSRMQMVKPFFGQLCRTYSPAVFFTCRKSEHQTCIGATLHRLQIDNQLNDAVFTTVLSPILNKQYVAKQGGSGPFLEFTMLSRKLPENNGMSVQYLKALVKDFSLKLDKGFLLSVWHIFSPWQTPKSETLQLQSDLNDIHAQLKDVASQQVAAQKPCIVFEYVHLSPLKFEVSLSLRGIVHQEQGESDGLVSSHVDFFLGSVGATILDIKDVEMKWLPITFALAERR</sequence>
<protein>
    <submittedName>
        <fullName evidence="4">Vacuolar protein sorting-associated protein 13C-like</fullName>
    </submittedName>
</protein>
<evidence type="ECO:0000259" key="2">
    <source>
        <dbReference type="Pfam" id="PF25036"/>
    </source>
</evidence>
<feature type="domain" description="Vacuolar protein sorting-associated protein 13 VPS13 adaptor binding" evidence="2">
    <location>
        <begin position="376"/>
        <end position="907"/>
    </location>
</feature>
<evidence type="ECO:0000313" key="4">
    <source>
        <dbReference type="RefSeq" id="XP_014674951.1"/>
    </source>
</evidence>
<feature type="region of interest" description="Disordered" evidence="1">
    <location>
        <begin position="948"/>
        <end position="967"/>
    </location>
</feature>
<proteinExistence type="predicted"/>
<feature type="region of interest" description="Disordered" evidence="1">
    <location>
        <begin position="144"/>
        <end position="181"/>
    </location>
</feature>
<dbReference type="PANTHER" id="PTHR16166">
    <property type="entry name" value="VACUOLAR PROTEIN SORTING-ASSOCIATED PROTEIN VPS13"/>
    <property type="match status" value="1"/>
</dbReference>